<dbReference type="PROSITE" id="PS50294">
    <property type="entry name" value="WD_REPEATS_REGION"/>
    <property type="match status" value="5"/>
</dbReference>
<dbReference type="InterPro" id="IPR036322">
    <property type="entry name" value="WD40_repeat_dom_sf"/>
</dbReference>
<evidence type="ECO:0000256" key="4">
    <source>
        <dbReference type="ARBA" id="ARBA00022737"/>
    </source>
</evidence>
<protein>
    <recommendedName>
        <fullName evidence="8">IFT140 first beta-propeller domain-containing protein</fullName>
    </recommendedName>
</protein>
<feature type="compositionally biased region" description="Basic and acidic residues" evidence="7">
    <location>
        <begin position="709"/>
        <end position="720"/>
    </location>
</feature>
<feature type="repeat" description="WD" evidence="6">
    <location>
        <begin position="175"/>
        <end position="207"/>
    </location>
</feature>
<dbReference type="PANTHER" id="PTHR22836:SF0">
    <property type="entry name" value="PRE-MRNA 3' END PROCESSING PROTEIN WDR33"/>
    <property type="match status" value="1"/>
</dbReference>
<dbReference type="Pfam" id="PF23383">
    <property type="entry name" value="Beta-prop_IFT140_1st"/>
    <property type="match status" value="1"/>
</dbReference>
<feature type="region of interest" description="Disordered" evidence="7">
    <location>
        <begin position="656"/>
        <end position="865"/>
    </location>
</feature>
<feature type="domain" description="IFT140 first beta-propeller" evidence="8">
    <location>
        <begin position="85"/>
        <end position="169"/>
    </location>
</feature>
<evidence type="ECO:0000256" key="2">
    <source>
        <dbReference type="ARBA" id="ARBA00022574"/>
    </source>
</evidence>
<dbReference type="InterPro" id="IPR001680">
    <property type="entry name" value="WD40_rpt"/>
</dbReference>
<proteinExistence type="predicted"/>
<feature type="compositionally biased region" description="Basic and acidic residues" evidence="7">
    <location>
        <begin position="776"/>
        <end position="792"/>
    </location>
</feature>
<feature type="repeat" description="WD" evidence="6">
    <location>
        <begin position="92"/>
        <end position="124"/>
    </location>
</feature>
<comment type="subcellular location">
    <subcellularLocation>
        <location evidence="1">Nucleus</location>
    </subcellularLocation>
</comment>
<feature type="repeat" description="WD" evidence="6">
    <location>
        <begin position="217"/>
        <end position="242"/>
    </location>
</feature>
<dbReference type="PROSITE" id="PS50082">
    <property type="entry name" value="WD_REPEATS_2"/>
    <property type="match status" value="7"/>
</dbReference>
<dbReference type="SUPFAM" id="SSF50978">
    <property type="entry name" value="WD40 repeat-like"/>
    <property type="match status" value="1"/>
</dbReference>
<evidence type="ECO:0000256" key="5">
    <source>
        <dbReference type="ARBA" id="ARBA00023242"/>
    </source>
</evidence>
<keyword evidence="3" id="KW-0507">mRNA processing</keyword>
<dbReference type="InterPro" id="IPR015943">
    <property type="entry name" value="WD40/YVTN_repeat-like_dom_sf"/>
</dbReference>
<organism evidence="9">
    <name type="scientific">Schistocephalus solidus</name>
    <name type="common">Tapeworm</name>
    <dbReference type="NCBI Taxonomy" id="70667"/>
    <lineage>
        <taxon>Eukaryota</taxon>
        <taxon>Metazoa</taxon>
        <taxon>Spiralia</taxon>
        <taxon>Lophotrochozoa</taxon>
        <taxon>Platyhelminthes</taxon>
        <taxon>Cestoda</taxon>
        <taxon>Eucestoda</taxon>
        <taxon>Diphyllobothriidea</taxon>
        <taxon>Diphyllobothriidae</taxon>
        <taxon>Schistocephalus</taxon>
    </lineage>
</organism>
<reference evidence="9" key="1">
    <citation type="submission" date="2016-01" db="EMBL/GenBank/DDBJ databases">
        <title>Reference transcriptome for the parasite Schistocephalus solidus: insights into the molecular evolution of parasitism.</title>
        <authorList>
            <person name="Hebert F.O."/>
            <person name="Grambauer S."/>
            <person name="Barber I."/>
            <person name="Landry C.R."/>
            <person name="Aubin-Horth N."/>
        </authorList>
    </citation>
    <scope>NUCLEOTIDE SEQUENCE</scope>
</reference>
<feature type="region of interest" description="Disordered" evidence="7">
    <location>
        <begin position="452"/>
        <end position="519"/>
    </location>
</feature>
<feature type="compositionally biased region" description="Pro residues" evidence="7">
    <location>
        <begin position="693"/>
        <end position="706"/>
    </location>
</feature>
<dbReference type="GO" id="GO:0031124">
    <property type="term" value="P:mRNA 3'-end processing"/>
    <property type="evidence" value="ECO:0007669"/>
    <property type="project" value="InterPro"/>
</dbReference>
<accession>A0A0X3PC80</accession>
<dbReference type="GO" id="GO:0005847">
    <property type="term" value="C:mRNA cleavage and polyadenylation specificity factor complex"/>
    <property type="evidence" value="ECO:0007669"/>
    <property type="project" value="TreeGrafter"/>
</dbReference>
<sequence length="865" mass="96458">MNILQAQNMEAQQRLMENGPDARRMRKAIFRRTIDYNATVITYLKDRIWQRTTQKRPAIQPDYLYNFLLNPPGEYLDSPMNCVTGKPVRTSTNKNKCPIYCVCWTPEGRRLITGAYSGEFTLWNGLTFNFETILQAHESQIRCMKWSHNDDWLLTADHSGYVKYWQANMNNVEMYQAHKEPIRGVSFSPFDTKFVTCSDDSTVRIWDFLRCTEERVLRGHGSDVRSVAWHPYMSLIMSGSKDAQQPIKLWEPKTGESIATLYVHKNTCTDVAWNQNGNWFLTASRDHLIKLFDLRYMKTEMQTFRGHKKDVMRVAWHPCHESLFASGSADGTILFWCAGTDTELGAIDDAHESMIWSLAWHPLGHILVSGANDFATKFWTRNRPGDILKEMVGTGNVGNLPALATDGLPSSFEHTKSQGDLVSDEIGGSLARALADAAGRLPIFESNEITLPMPTLPTPRENNVATPSQPQAHRAFENEETEEPRRVEIPGLNEGPVCDLNSSDTEMDSSERNKLRQSRSIPKEFAANWASLRVRPTSHVVLSAVSQNQSANLEAQTTADTVSTADNATAADAVASLADDEKGRSSSSTAPLFTSDMRPSHSSSQNVPPSGSKDLPASNEESVPDHRHGSTHKMGRKFDTAAREEDMLAFANNLNIRTPVSEPRSKHPPVQPPLHRSHKSKPGPLPSQMGHPSAPPAPPSQQPPLPDHCMPRSRVDRFGDSARFPGHSATSRSSGSGLAPPPPRDYPGSRQPDDPWGGLGYPPMRDHHPPGRSGPWRHDGGHPMERDFRDMPPRPPMPPSFHGPSPDQWPASRFREDPGAVFPPPPKRPALGRHMGGSSRQENPQCREPWNDLPPPAPPSHRSGW</sequence>
<dbReference type="Pfam" id="PF00400">
    <property type="entry name" value="WD40"/>
    <property type="match status" value="5"/>
</dbReference>
<dbReference type="AlphaFoldDB" id="A0A0X3PC80"/>
<dbReference type="InterPro" id="IPR056154">
    <property type="entry name" value="Beta-prop_IFT140_1st"/>
</dbReference>
<evidence type="ECO:0000256" key="3">
    <source>
        <dbReference type="ARBA" id="ARBA00022664"/>
    </source>
</evidence>
<evidence type="ECO:0000256" key="6">
    <source>
        <dbReference type="PROSITE-ProRule" id="PRU00221"/>
    </source>
</evidence>
<dbReference type="FunFam" id="2.130.10.10:FF:000085">
    <property type="entry name" value="WD repeat domain 33"/>
    <property type="match status" value="1"/>
</dbReference>
<feature type="repeat" description="WD" evidence="6">
    <location>
        <begin position="304"/>
        <end position="336"/>
    </location>
</feature>
<feature type="repeat" description="WD" evidence="6">
    <location>
        <begin position="261"/>
        <end position="302"/>
    </location>
</feature>
<dbReference type="EMBL" id="GEEE01013872">
    <property type="protein sequence ID" value="JAP49353.1"/>
    <property type="molecule type" value="Transcribed_RNA"/>
</dbReference>
<feature type="compositionally biased region" description="Polar residues" evidence="7">
    <location>
        <begin position="460"/>
        <end position="471"/>
    </location>
</feature>
<evidence type="ECO:0000256" key="7">
    <source>
        <dbReference type="SAM" id="MobiDB-lite"/>
    </source>
</evidence>
<keyword evidence="4" id="KW-0677">Repeat</keyword>
<dbReference type="PANTHER" id="PTHR22836">
    <property type="entry name" value="WD40 REPEAT PROTEIN"/>
    <property type="match status" value="1"/>
</dbReference>
<feature type="region of interest" description="Disordered" evidence="7">
    <location>
        <begin position="575"/>
        <end position="634"/>
    </location>
</feature>
<keyword evidence="2 6" id="KW-0853">WD repeat</keyword>
<dbReference type="InterPro" id="IPR045245">
    <property type="entry name" value="Pfs2-like"/>
</dbReference>
<feature type="repeat" description="WD" evidence="6">
    <location>
        <begin position="348"/>
        <end position="379"/>
    </location>
</feature>
<name>A0A0X3PC80_SCHSO</name>
<dbReference type="SMART" id="SM00320">
    <property type="entry name" value="WD40"/>
    <property type="match status" value="7"/>
</dbReference>
<feature type="compositionally biased region" description="Polar residues" evidence="7">
    <location>
        <begin position="600"/>
        <end position="609"/>
    </location>
</feature>
<dbReference type="FunFam" id="2.130.10.10:FF:000069">
    <property type="entry name" value="WD repeat domain 33"/>
    <property type="match status" value="1"/>
</dbReference>
<dbReference type="Gene3D" id="2.130.10.10">
    <property type="entry name" value="YVTN repeat-like/Quinoprotein amine dehydrogenase"/>
    <property type="match status" value="2"/>
</dbReference>
<keyword evidence="5" id="KW-0539">Nucleus</keyword>
<feature type="repeat" description="WD" evidence="6">
    <location>
        <begin position="134"/>
        <end position="175"/>
    </location>
</feature>
<evidence type="ECO:0000256" key="1">
    <source>
        <dbReference type="ARBA" id="ARBA00004123"/>
    </source>
</evidence>
<gene>
    <name evidence="9" type="ORF">TR124441</name>
</gene>
<evidence type="ECO:0000313" key="9">
    <source>
        <dbReference type="EMBL" id="JAP49353.1"/>
    </source>
</evidence>
<dbReference type="CDD" id="cd00200">
    <property type="entry name" value="WD40"/>
    <property type="match status" value="1"/>
</dbReference>
<evidence type="ECO:0000259" key="8">
    <source>
        <dbReference type="Pfam" id="PF23383"/>
    </source>
</evidence>